<protein>
    <submittedName>
        <fullName evidence="1">Uncharacterized protein</fullName>
    </submittedName>
</protein>
<reference evidence="1" key="1">
    <citation type="journal article" date="2015" name="Nature">
        <title>Complex archaea that bridge the gap between prokaryotes and eukaryotes.</title>
        <authorList>
            <person name="Spang A."/>
            <person name="Saw J.H."/>
            <person name="Jorgensen S.L."/>
            <person name="Zaremba-Niedzwiedzka K."/>
            <person name="Martijn J."/>
            <person name="Lind A.E."/>
            <person name="van Eijk R."/>
            <person name="Schleper C."/>
            <person name="Guy L."/>
            <person name="Ettema T.J."/>
        </authorList>
    </citation>
    <scope>NUCLEOTIDE SEQUENCE</scope>
</reference>
<accession>A0A0F9SP94</accession>
<dbReference type="EMBL" id="LAZR01000396">
    <property type="protein sequence ID" value="KKN70835.1"/>
    <property type="molecule type" value="Genomic_DNA"/>
</dbReference>
<evidence type="ECO:0000313" key="1">
    <source>
        <dbReference type="EMBL" id="KKN70835.1"/>
    </source>
</evidence>
<comment type="caution">
    <text evidence="1">The sequence shown here is derived from an EMBL/GenBank/DDBJ whole genome shotgun (WGS) entry which is preliminary data.</text>
</comment>
<sequence>MNTISTSKLSLSADNELFDEESNVIHRLIRVKLVPLPNGGENWEVSNDNEVSLVVPGVRLTKREKSVLKTAQGINLLMYEYKLGNRSVANIKAKLREYWKIQNDKV</sequence>
<name>A0A0F9SP94_9ZZZZ</name>
<gene>
    <name evidence="1" type="ORF">LCGC14_0427270</name>
</gene>
<dbReference type="AlphaFoldDB" id="A0A0F9SP94"/>
<organism evidence="1">
    <name type="scientific">marine sediment metagenome</name>
    <dbReference type="NCBI Taxonomy" id="412755"/>
    <lineage>
        <taxon>unclassified sequences</taxon>
        <taxon>metagenomes</taxon>
        <taxon>ecological metagenomes</taxon>
    </lineage>
</organism>
<proteinExistence type="predicted"/>